<accession>A0A0K2ZDF2</accession>
<evidence type="ECO:0000313" key="7">
    <source>
        <dbReference type="Proteomes" id="UP000041247"/>
    </source>
</evidence>
<dbReference type="AlphaFoldDB" id="A0A0K2ZDF2"/>
<dbReference type="Gene3D" id="3.60.15.10">
    <property type="entry name" value="Ribonuclease Z/Hydroxyacylglutathione hydrolase-like"/>
    <property type="match status" value="1"/>
</dbReference>
<gene>
    <name evidence="6" type="ORF">XTPLMG728_0215</name>
</gene>
<evidence type="ECO:0000256" key="3">
    <source>
        <dbReference type="ARBA" id="ARBA00022801"/>
    </source>
</evidence>
<evidence type="ECO:0000256" key="1">
    <source>
        <dbReference type="ARBA" id="ARBA00007749"/>
    </source>
</evidence>
<dbReference type="Pfam" id="PF00753">
    <property type="entry name" value="Lactamase_B"/>
    <property type="match status" value="1"/>
</dbReference>
<feature type="domain" description="Metallo-beta-lactamase" evidence="5">
    <location>
        <begin position="42"/>
        <end position="263"/>
    </location>
</feature>
<dbReference type="RefSeq" id="WP_053839719.1">
    <property type="nucleotide sequence ID" value="NZ_CP076250.1"/>
</dbReference>
<name>A0A0K2ZDF2_9XANT</name>
<dbReference type="GO" id="GO:0046872">
    <property type="term" value="F:metal ion binding"/>
    <property type="evidence" value="ECO:0007669"/>
    <property type="project" value="UniProtKB-KW"/>
</dbReference>
<dbReference type="PANTHER" id="PTHR42978">
    <property type="entry name" value="QUORUM-QUENCHING LACTONASE YTNP-RELATED-RELATED"/>
    <property type="match status" value="1"/>
</dbReference>
<dbReference type="InterPro" id="IPR001279">
    <property type="entry name" value="Metallo-B-lactamas"/>
</dbReference>
<keyword evidence="3" id="KW-0378">Hydrolase</keyword>
<proteinExistence type="inferred from homology"/>
<evidence type="ECO:0000256" key="4">
    <source>
        <dbReference type="ARBA" id="ARBA00022833"/>
    </source>
</evidence>
<protein>
    <recommendedName>
        <fullName evidence="5">Metallo-beta-lactamase domain-containing protein</fullName>
    </recommendedName>
</protein>
<keyword evidence="2" id="KW-0479">Metal-binding</keyword>
<keyword evidence="4" id="KW-0862">Zinc</keyword>
<evidence type="ECO:0000256" key="2">
    <source>
        <dbReference type="ARBA" id="ARBA00022723"/>
    </source>
</evidence>
<dbReference type="PANTHER" id="PTHR42978:SF6">
    <property type="entry name" value="QUORUM-QUENCHING LACTONASE YTNP-RELATED"/>
    <property type="match status" value="1"/>
</dbReference>
<evidence type="ECO:0000313" key="6">
    <source>
        <dbReference type="EMBL" id="CTP83448.1"/>
    </source>
</evidence>
<dbReference type="SMART" id="SM00849">
    <property type="entry name" value="Lactamase_B"/>
    <property type="match status" value="1"/>
</dbReference>
<comment type="similarity">
    <text evidence="1">Belongs to the metallo-beta-lactamase superfamily.</text>
</comment>
<dbReference type="InterPro" id="IPR036866">
    <property type="entry name" value="RibonucZ/Hydroxyglut_hydro"/>
</dbReference>
<dbReference type="CDD" id="cd16281">
    <property type="entry name" value="metallo-hydrolase-like_MBL-fold"/>
    <property type="match status" value="1"/>
</dbReference>
<dbReference type="EMBL" id="CXOK01000006">
    <property type="protein sequence ID" value="CTP83448.1"/>
    <property type="molecule type" value="Genomic_DNA"/>
</dbReference>
<dbReference type="InterPro" id="IPR051013">
    <property type="entry name" value="MBL_superfamily_lactonases"/>
</dbReference>
<sequence length="302" mass="32682">MKLWSIQGNSQKLDGGAMFGNAPKAMWQQWAAPDDGNRIALACRALLARPLAGKTVLFETGVGAFFAPALRERYGIQEERHVLLDSLREAGVAHPDIDVVVLSHLHFDHAGGLLAPWREGAAPELLFPNARFLVGAAHWQRALQPHPRDRASFIPELPGLLEASGRLELVDGDYSRALGEAVRFRFSDGHTPGLMLAEIVGAQQADGQAHGGVAFCADLIPGRSWVHVPITMGYDRNAELLIDEKRAFLEDALARNVHLFFTHDPDCALAQLARDGKGRFVTTHALPALQARVLAAGIPAGG</sequence>
<dbReference type="Proteomes" id="UP000041247">
    <property type="component" value="Unassembled WGS sequence"/>
</dbReference>
<dbReference type="GO" id="GO:0016787">
    <property type="term" value="F:hydrolase activity"/>
    <property type="evidence" value="ECO:0007669"/>
    <property type="project" value="UniProtKB-KW"/>
</dbReference>
<reference evidence="6 7" key="1">
    <citation type="submission" date="2015-07" db="EMBL/GenBank/DDBJ databases">
        <authorList>
            <person name="Noorani M."/>
        </authorList>
    </citation>
    <scope>NUCLEOTIDE SEQUENCE [LARGE SCALE GENOMIC DNA]</scope>
    <source>
        <strain evidence="6">LMG728</strain>
    </source>
</reference>
<dbReference type="SUPFAM" id="SSF56281">
    <property type="entry name" value="Metallo-hydrolase/oxidoreductase"/>
    <property type="match status" value="1"/>
</dbReference>
<organism evidence="6 7">
    <name type="scientific">Xanthomonas graminis pv. poae</name>
    <dbReference type="NCBI Taxonomy" id="227946"/>
    <lineage>
        <taxon>Bacteria</taxon>
        <taxon>Pseudomonadati</taxon>
        <taxon>Pseudomonadota</taxon>
        <taxon>Gammaproteobacteria</taxon>
        <taxon>Lysobacterales</taxon>
        <taxon>Lysobacteraceae</taxon>
        <taxon>Xanthomonas</taxon>
        <taxon>Xanthomonas translucens group</taxon>
        <taxon>Xanthomonas graminis</taxon>
    </lineage>
</organism>
<evidence type="ECO:0000259" key="5">
    <source>
        <dbReference type="SMART" id="SM00849"/>
    </source>
</evidence>